<protein>
    <submittedName>
        <fullName evidence="1">Uncharacterized protein</fullName>
    </submittedName>
</protein>
<gene>
    <name evidence="1" type="ORF">AB0H04_37400</name>
</gene>
<dbReference type="EMBL" id="JBFAEG010000036">
    <property type="protein sequence ID" value="MEU5712453.1"/>
    <property type="molecule type" value="Genomic_DNA"/>
</dbReference>
<dbReference type="RefSeq" id="WP_359260553.1">
    <property type="nucleotide sequence ID" value="NZ_JBFAEG010000036.1"/>
</dbReference>
<evidence type="ECO:0000313" key="2">
    <source>
        <dbReference type="Proteomes" id="UP001551011"/>
    </source>
</evidence>
<evidence type="ECO:0000313" key="1">
    <source>
        <dbReference type="EMBL" id="MEU5712453.1"/>
    </source>
</evidence>
<sequence length="57" mass="6208">MDLLLCGPFHFGIALKMVGKAGEPIIASVDRLTQVVFEVLSFARSMWSGPSRSWPAS</sequence>
<keyword evidence="2" id="KW-1185">Reference proteome</keyword>
<proteinExistence type="predicted"/>
<reference evidence="1 2" key="1">
    <citation type="submission" date="2024-06" db="EMBL/GenBank/DDBJ databases">
        <title>The Natural Products Discovery Center: Release of the First 8490 Sequenced Strains for Exploring Actinobacteria Biosynthetic Diversity.</title>
        <authorList>
            <person name="Kalkreuter E."/>
            <person name="Kautsar S.A."/>
            <person name="Yang D."/>
            <person name="Bader C.D."/>
            <person name="Teijaro C.N."/>
            <person name="Fluegel L."/>
            <person name="Davis C.M."/>
            <person name="Simpson J.R."/>
            <person name="Lauterbach L."/>
            <person name="Steele A.D."/>
            <person name="Gui C."/>
            <person name="Meng S."/>
            <person name="Li G."/>
            <person name="Viehrig K."/>
            <person name="Ye F."/>
            <person name="Su P."/>
            <person name="Kiefer A.F."/>
            <person name="Nichols A."/>
            <person name="Cepeda A.J."/>
            <person name="Yan W."/>
            <person name="Fan B."/>
            <person name="Jiang Y."/>
            <person name="Adhikari A."/>
            <person name="Zheng C.-J."/>
            <person name="Schuster L."/>
            <person name="Cowan T.M."/>
            <person name="Smanski M.J."/>
            <person name="Chevrette M.G."/>
            <person name="De Carvalho L.P.S."/>
            <person name="Shen B."/>
        </authorList>
    </citation>
    <scope>NUCLEOTIDE SEQUENCE [LARGE SCALE GENOMIC DNA]</scope>
    <source>
        <strain evidence="1 2">NPDC020594</strain>
    </source>
</reference>
<comment type="caution">
    <text evidence="1">The sequence shown here is derived from an EMBL/GenBank/DDBJ whole genome shotgun (WGS) entry which is preliminary data.</text>
</comment>
<accession>A0ABV3AKI0</accession>
<dbReference type="Proteomes" id="UP001551011">
    <property type="component" value="Unassembled WGS sequence"/>
</dbReference>
<name>A0ABV3AKI0_9ACTN</name>
<organism evidence="1 2">
    <name type="scientific">Streptomyces flaveolus</name>
    <dbReference type="NCBI Taxonomy" id="67297"/>
    <lineage>
        <taxon>Bacteria</taxon>
        <taxon>Bacillati</taxon>
        <taxon>Actinomycetota</taxon>
        <taxon>Actinomycetes</taxon>
        <taxon>Kitasatosporales</taxon>
        <taxon>Streptomycetaceae</taxon>
        <taxon>Streptomyces</taxon>
    </lineage>
</organism>